<dbReference type="GO" id="GO:0044781">
    <property type="term" value="P:bacterial-type flagellum organization"/>
    <property type="evidence" value="ECO:0007669"/>
    <property type="project" value="InterPro"/>
</dbReference>
<gene>
    <name evidence="1" type="ORF">FHS48_000677</name>
</gene>
<dbReference type="AlphaFoldDB" id="A0A7W9ZDC6"/>
<reference evidence="1 2" key="1">
    <citation type="submission" date="2020-08" db="EMBL/GenBank/DDBJ databases">
        <title>Genomic Encyclopedia of Type Strains, Phase IV (KMG-IV): sequencing the most valuable type-strain genomes for metagenomic binning, comparative biology and taxonomic classification.</title>
        <authorList>
            <person name="Goeker M."/>
        </authorList>
    </citation>
    <scope>NUCLEOTIDE SEQUENCE [LARGE SCALE GENOMIC DNA]</scope>
    <source>
        <strain evidence="1 2">DSM 11590</strain>
    </source>
</reference>
<name>A0A7W9ZDC6_NOVIT</name>
<keyword evidence="1" id="KW-0969">Cilium</keyword>
<evidence type="ECO:0000313" key="1">
    <source>
        <dbReference type="EMBL" id="MBB6209275.1"/>
    </source>
</evidence>
<dbReference type="RefSeq" id="WP_184261436.1">
    <property type="nucleotide sequence ID" value="NZ_JACIIX010000002.1"/>
</dbReference>
<sequence>MTSWDDYKAEREGEALALVLAADAINAADETQNADRIKAAVEHNLQLWLAFKALSLSTHSVFPENTRENIIRLADFVSSECVLMLSGKPTDTLKTIAEINMQIAEGLLEALHKTEQKIQDGLTH</sequence>
<protein>
    <submittedName>
        <fullName evidence="1">Flagellar biosynthesis regulator FlaF</fullName>
    </submittedName>
</protein>
<proteinExistence type="predicted"/>
<organism evidence="1 2">
    <name type="scientific">Novispirillum itersonii</name>
    <name type="common">Aquaspirillum itersonii</name>
    <dbReference type="NCBI Taxonomy" id="189"/>
    <lineage>
        <taxon>Bacteria</taxon>
        <taxon>Pseudomonadati</taxon>
        <taxon>Pseudomonadota</taxon>
        <taxon>Alphaproteobacteria</taxon>
        <taxon>Rhodospirillales</taxon>
        <taxon>Novispirillaceae</taxon>
        <taxon>Novispirillum</taxon>
    </lineage>
</organism>
<dbReference type="Proteomes" id="UP000544872">
    <property type="component" value="Unassembled WGS sequence"/>
</dbReference>
<comment type="caution">
    <text evidence="1">The sequence shown here is derived from an EMBL/GenBank/DDBJ whole genome shotgun (WGS) entry which is preliminary data.</text>
</comment>
<dbReference type="Pfam" id="PF07309">
    <property type="entry name" value="FlaF"/>
    <property type="match status" value="1"/>
</dbReference>
<keyword evidence="2" id="KW-1185">Reference proteome</keyword>
<keyword evidence="1" id="KW-0966">Cell projection</keyword>
<dbReference type="InterPro" id="IPR010845">
    <property type="entry name" value="FlaF"/>
</dbReference>
<accession>A0A7W9ZDC6</accession>
<dbReference type="EMBL" id="JACIIX010000002">
    <property type="protein sequence ID" value="MBB6209275.1"/>
    <property type="molecule type" value="Genomic_DNA"/>
</dbReference>
<keyword evidence="1" id="KW-0282">Flagellum</keyword>
<evidence type="ECO:0000313" key="2">
    <source>
        <dbReference type="Proteomes" id="UP000544872"/>
    </source>
</evidence>